<dbReference type="NCBIfam" id="TIGR00044">
    <property type="entry name" value="YggS family pyridoxal phosphate-dependent enzyme"/>
    <property type="match status" value="1"/>
</dbReference>
<evidence type="ECO:0000256" key="2">
    <source>
        <dbReference type="HAMAP-Rule" id="MF_02087"/>
    </source>
</evidence>
<dbReference type="PANTHER" id="PTHR10146:SF14">
    <property type="entry name" value="PYRIDOXAL PHOSPHATE HOMEOSTASIS PROTEIN"/>
    <property type="match status" value="1"/>
</dbReference>
<dbReference type="PIRSF" id="PIRSF004848">
    <property type="entry name" value="YBL036c_PLPDEIII"/>
    <property type="match status" value="1"/>
</dbReference>
<evidence type="ECO:0000256" key="3">
    <source>
        <dbReference type="RuleBase" id="RU004514"/>
    </source>
</evidence>
<sequence length="223" mass="25753">MAIKENVYKIKKSIPEGTTLIAVSKTRSLEELQEAYECNIRDFGENKVQELIEKIDNFHNDVRWHLIGHLQSNKVKYIVGKVHLIHSLDNIRLLKEIEKRYSMCDKVANALIQINIGRDPNKSGVLKEDLQDLINECEKCKYVKIKGIMTVIPKGNQNANREYFKEMKNIYDFLSKNNYNNIKMEFISMGMTGDYKIALEEGSNMVRIGEGIFGKRVYNGSVN</sequence>
<dbReference type="Pfam" id="PF01168">
    <property type="entry name" value="Ala_racemase_N"/>
    <property type="match status" value="1"/>
</dbReference>
<keyword evidence="1 2" id="KW-0663">Pyridoxal phosphate</keyword>
<feature type="modified residue" description="N6-(pyridoxal phosphate)lysine" evidence="2">
    <location>
        <position position="25"/>
    </location>
</feature>
<feature type="domain" description="Alanine racemase N-terminal" evidence="4">
    <location>
        <begin position="2"/>
        <end position="215"/>
    </location>
</feature>
<keyword evidence="6" id="KW-1185">Reference proteome</keyword>
<protein>
    <recommendedName>
        <fullName evidence="2">Pyridoxal phosphate homeostasis protein</fullName>
        <shortName evidence="2">PLP homeostasis protein</shortName>
    </recommendedName>
</protein>
<gene>
    <name evidence="5" type="ORF">Z960_10125</name>
</gene>
<name>A0ABR4TEH6_CLOHA</name>
<dbReference type="InterPro" id="IPR001608">
    <property type="entry name" value="Ala_racemase_N"/>
</dbReference>
<dbReference type="Gene3D" id="3.20.20.10">
    <property type="entry name" value="Alanine racemase"/>
    <property type="match status" value="1"/>
</dbReference>
<comment type="function">
    <text evidence="2">Pyridoxal 5'-phosphate (PLP)-binding protein, which is involved in PLP homeostasis.</text>
</comment>
<evidence type="ECO:0000256" key="1">
    <source>
        <dbReference type="ARBA" id="ARBA00022898"/>
    </source>
</evidence>
<accession>A0ABR4TEH6</accession>
<dbReference type="PANTHER" id="PTHR10146">
    <property type="entry name" value="PROLINE SYNTHETASE CO-TRANSCRIBED BACTERIAL HOMOLOG PROTEIN"/>
    <property type="match status" value="1"/>
</dbReference>
<dbReference type="Proteomes" id="UP000027937">
    <property type="component" value="Unassembled WGS sequence"/>
</dbReference>
<comment type="caution">
    <text evidence="5">The sequence shown here is derived from an EMBL/GenBank/DDBJ whole genome shotgun (WGS) entry which is preliminary data.</text>
</comment>
<proteinExistence type="inferred from homology"/>
<evidence type="ECO:0000313" key="6">
    <source>
        <dbReference type="Proteomes" id="UP000027937"/>
    </source>
</evidence>
<evidence type="ECO:0000259" key="4">
    <source>
        <dbReference type="Pfam" id="PF01168"/>
    </source>
</evidence>
<dbReference type="SUPFAM" id="SSF51419">
    <property type="entry name" value="PLP-binding barrel"/>
    <property type="match status" value="1"/>
</dbReference>
<dbReference type="InterPro" id="IPR029066">
    <property type="entry name" value="PLP-binding_barrel"/>
</dbReference>
<dbReference type="HAMAP" id="MF_02087">
    <property type="entry name" value="PLP_homeostasis"/>
    <property type="match status" value="1"/>
</dbReference>
<dbReference type="CDD" id="cd00635">
    <property type="entry name" value="PLPDE_III_YBL036c_like"/>
    <property type="match status" value="1"/>
</dbReference>
<reference evidence="5 6" key="1">
    <citation type="submission" date="2014-02" db="EMBL/GenBank/DDBJ databases">
        <title>Plasmidome dynamics in the species complex Clostridium novyi sensu lato converts strains of independent lineages into distinctly different pathogens.</title>
        <authorList>
            <person name="Skarin H."/>
            <person name="Segerman B."/>
        </authorList>
    </citation>
    <scope>NUCLEOTIDE SEQUENCE [LARGE SCALE GENOMIC DNA]</scope>
    <source>
        <strain evidence="5 6">NCTC 9693</strain>
    </source>
</reference>
<dbReference type="EMBL" id="JENX01000076">
    <property type="protein sequence ID" value="KEI16149.1"/>
    <property type="molecule type" value="Genomic_DNA"/>
</dbReference>
<comment type="similarity">
    <text evidence="2 3">Belongs to the pyridoxal phosphate-binding protein YggS/PROSC family.</text>
</comment>
<evidence type="ECO:0000313" key="5">
    <source>
        <dbReference type="EMBL" id="KEI16149.1"/>
    </source>
</evidence>
<organism evidence="5 6">
    <name type="scientific">Clostridium haemolyticum NCTC 9693</name>
    <dbReference type="NCBI Taxonomy" id="1443114"/>
    <lineage>
        <taxon>Bacteria</taxon>
        <taxon>Bacillati</taxon>
        <taxon>Bacillota</taxon>
        <taxon>Clostridia</taxon>
        <taxon>Eubacteriales</taxon>
        <taxon>Clostridiaceae</taxon>
        <taxon>Clostridium</taxon>
    </lineage>
</organism>
<dbReference type="InterPro" id="IPR011078">
    <property type="entry name" value="PyrdxlP_homeostasis"/>
</dbReference>